<name>A0A2P2L0N6_RHIMU</name>
<evidence type="ECO:0000313" key="1">
    <source>
        <dbReference type="EMBL" id="MBX11524.1"/>
    </source>
</evidence>
<proteinExistence type="predicted"/>
<dbReference type="AlphaFoldDB" id="A0A2P2L0N6"/>
<dbReference type="EMBL" id="GGEC01031040">
    <property type="protein sequence ID" value="MBX11524.1"/>
    <property type="molecule type" value="Transcribed_RNA"/>
</dbReference>
<organism evidence="1">
    <name type="scientific">Rhizophora mucronata</name>
    <name type="common">Asiatic mangrove</name>
    <dbReference type="NCBI Taxonomy" id="61149"/>
    <lineage>
        <taxon>Eukaryota</taxon>
        <taxon>Viridiplantae</taxon>
        <taxon>Streptophyta</taxon>
        <taxon>Embryophyta</taxon>
        <taxon>Tracheophyta</taxon>
        <taxon>Spermatophyta</taxon>
        <taxon>Magnoliopsida</taxon>
        <taxon>eudicotyledons</taxon>
        <taxon>Gunneridae</taxon>
        <taxon>Pentapetalae</taxon>
        <taxon>rosids</taxon>
        <taxon>fabids</taxon>
        <taxon>Malpighiales</taxon>
        <taxon>Rhizophoraceae</taxon>
        <taxon>Rhizophora</taxon>
    </lineage>
</organism>
<accession>A0A2P2L0N6</accession>
<reference evidence="1" key="1">
    <citation type="submission" date="2018-02" db="EMBL/GenBank/DDBJ databases">
        <title>Rhizophora mucronata_Transcriptome.</title>
        <authorList>
            <person name="Meera S.P."/>
            <person name="Sreeshan A."/>
            <person name="Augustine A."/>
        </authorList>
    </citation>
    <scope>NUCLEOTIDE SEQUENCE</scope>
    <source>
        <tissue evidence="1">Leaf</tissue>
    </source>
</reference>
<sequence>MQSFIVLIIYVKQLNSLADTWKHCSCQLSVSIDEFVLHFPTFFPFIGYKVYLLSICVPQL</sequence>
<protein>
    <submittedName>
        <fullName evidence="1">Uncharacterized protein</fullName>
    </submittedName>
</protein>